<evidence type="ECO:0000256" key="5">
    <source>
        <dbReference type="ARBA" id="ARBA00022741"/>
    </source>
</evidence>
<dbReference type="GO" id="GO:0070985">
    <property type="term" value="C:transcription factor TFIIK complex"/>
    <property type="evidence" value="ECO:0007669"/>
    <property type="project" value="TreeGrafter"/>
</dbReference>
<dbReference type="SUPFAM" id="SSF56112">
    <property type="entry name" value="Protein kinase-like (PK-like)"/>
    <property type="match status" value="1"/>
</dbReference>
<dbReference type="GO" id="GO:0045944">
    <property type="term" value="P:positive regulation of transcription by RNA polymerase II"/>
    <property type="evidence" value="ECO:0007669"/>
    <property type="project" value="TreeGrafter"/>
</dbReference>
<evidence type="ECO:0000256" key="3">
    <source>
        <dbReference type="ARBA" id="ARBA00022527"/>
    </source>
</evidence>
<feature type="domain" description="Protein kinase" evidence="8">
    <location>
        <begin position="1"/>
        <end position="149"/>
    </location>
</feature>
<evidence type="ECO:0000256" key="6">
    <source>
        <dbReference type="ARBA" id="ARBA00022777"/>
    </source>
</evidence>
<dbReference type="AlphaFoldDB" id="A0A2G9SJQ4"/>
<evidence type="ECO:0000259" key="8">
    <source>
        <dbReference type="PROSITE" id="PS50011"/>
    </source>
</evidence>
<organism evidence="9 10">
    <name type="scientific">Aquarana catesbeiana</name>
    <name type="common">American bullfrog</name>
    <name type="synonym">Rana catesbeiana</name>
    <dbReference type="NCBI Taxonomy" id="8400"/>
    <lineage>
        <taxon>Eukaryota</taxon>
        <taxon>Metazoa</taxon>
        <taxon>Chordata</taxon>
        <taxon>Craniata</taxon>
        <taxon>Vertebrata</taxon>
        <taxon>Euteleostomi</taxon>
        <taxon>Amphibia</taxon>
        <taxon>Batrachia</taxon>
        <taxon>Anura</taxon>
        <taxon>Neobatrachia</taxon>
        <taxon>Ranoidea</taxon>
        <taxon>Ranidae</taxon>
        <taxon>Aquarana</taxon>
    </lineage>
</organism>
<sequence>MLMTLQGLEYLHHLWILHRDLKPNNLLLDENGVLKLADFGLAKSFGSPNRVYTHQVVTRWYRSPELLFGSRMYGVGVDMWAVGCILAELLLRGMSNLPDYVTFKSFPGTALDQIFTAAGDDLLELLQGLFTFNPCARYTASQALKKKYFSNRPAPTPGHLLPRPNCSVEALKEQQNLTLGIKRKRVEGAEQSKPYYRLTCMYKMKKRTACCDFCPKIRMSQVCLVCTAVLKSF</sequence>
<evidence type="ECO:0000256" key="2">
    <source>
        <dbReference type="ARBA" id="ARBA00012409"/>
    </source>
</evidence>
<dbReference type="InterPro" id="IPR050108">
    <property type="entry name" value="CDK"/>
</dbReference>
<dbReference type="InterPro" id="IPR000719">
    <property type="entry name" value="Prot_kinase_dom"/>
</dbReference>
<dbReference type="InterPro" id="IPR011009">
    <property type="entry name" value="Kinase-like_dom_sf"/>
</dbReference>
<dbReference type="PROSITE" id="PS00108">
    <property type="entry name" value="PROTEIN_KINASE_ST"/>
    <property type="match status" value="1"/>
</dbReference>
<dbReference type="InterPro" id="IPR008271">
    <property type="entry name" value="Ser/Thr_kinase_AS"/>
</dbReference>
<evidence type="ECO:0000256" key="4">
    <source>
        <dbReference type="ARBA" id="ARBA00022679"/>
    </source>
</evidence>
<dbReference type="Gene3D" id="1.10.510.10">
    <property type="entry name" value="Transferase(Phosphotransferase) domain 1"/>
    <property type="match status" value="1"/>
</dbReference>
<reference evidence="10" key="1">
    <citation type="journal article" date="2017" name="Nat. Commun.">
        <title>The North American bullfrog draft genome provides insight into hormonal regulation of long noncoding RNA.</title>
        <authorList>
            <person name="Hammond S.A."/>
            <person name="Warren R.L."/>
            <person name="Vandervalk B.P."/>
            <person name="Kucuk E."/>
            <person name="Khan H."/>
            <person name="Gibb E.A."/>
            <person name="Pandoh P."/>
            <person name="Kirk H."/>
            <person name="Zhao Y."/>
            <person name="Jones M."/>
            <person name="Mungall A.J."/>
            <person name="Coope R."/>
            <person name="Pleasance S."/>
            <person name="Moore R.A."/>
            <person name="Holt R.A."/>
            <person name="Round J.M."/>
            <person name="Ohora S."/>
            <person name="Walle B.V."/>
            <person name="Veldhoen N."/>
            <person name="Helbing C.C."/>
            <person name="Birol I."/>
        </authorList>
    </citation>
    <scope>NUCLEOTIDE SEQUENCE [LARGE SCALE GENOMIC DNA]</scope>
</reference>
<evidence type="ECO:0000256" key="1">
    <source>
        <dbReference type="ARBA" id="ARBA00006485"/>
    </source>
</evidence>
<dbReference type="Pfam" id="PF00069">
    <property type="entry name" value="Pkinase"/>
    <property type="match status" value="1"/>
</dbReference>
<accession>A0A2G9SJQ4</accession>
<dbReference type="Proteomes" id="UP000228934">
    <property type="component" value="Unassembled WGS sequence"/>
</dbReference>
<dbReference type="EC" id="2.7.11.23" evidence="2"/>
<gene>
    <name evidence="9" type="ORF">AB205_0055570</name>
</gene>
<keyword evidence="6" id="KW-0418">Kinase</keyword>
<dbReference type="PROSITE" id="PS50011">
    <property type="entry name" value="PROTEIN_KINASE_DOM"/>
    <property type="match status" value="1"/>
</dbReference>
<keyword evidence="7" id="KW-0067">ATP-binding</keyword>
<dbReference type="GO" id="GO:0008353">
    <property type="term" value="F:RNA polymerase II CTD heptapeptide repeat kinase activity"/>
    <property type="evidence" value="ECO:0007669"/>
    <property type="project" value="UniProtKB-EC"/>
</dbReference>
<keyword evidence="3" id="KW-0723">Serine/threonine-protein kinase</keyword>
<dbReference type="SMART" id="SM00220">
    <property type="entry name" value="S_TKc"/>
    <property type="match status" value="1"/>
</dbReference>
<keyword evidence="5" id="KW-0547">Nucleotide-binding</keyword>
<dbReference type="GO" id="GO:0005524">
    <property type="term" value="F:ATP binding"/>
    <property type="evidence" value="ECO:0007669"/>
    <property type="project" value="UniProtKB-KW"/>
</dbReference>
<dbReference type="EMBL" id="KV923694">
    <property type="protein sequence ID" value="PIO40338.1"/>
    <property type="molecule type" value="Genomic_DNA"/>
</dbReference>
<evidence type="ECO:0000313" key="9">
    <source>
        <dbReference type="EMBL" id="PIO40338.1"/>
    </source>
</evidence>
<name>A0A2G9SJQ4_AQUCT</name>
<dbReference type="GO" id="GO:0005737">
    <property type="term" value="C:cytoplasm"/>
    <property type="evidence" value="ECO:0007669"/>
    <property type="project" value="TreeGrafter"/>
</dbReference>
<comment type="similarity">
    <text evidence="1">Belongs to the protein kinase superfamily. CMGC Ser/Thr protein kinase family. CDC2/CDKX subfamily.</text>
</comment>
<dbReference type="GO" id="GO:0004693">
    <property type="term" value="F:cyclin-dependent protein serine/threonine kinase activity"/>
    <property type="evidence" value="ECO:0007669"/>
    <property type="project" value="TreeGrafter"/>
</dbReference>
<proteinExistence type="inferred from homology"/>
<dbReference type="PANTHER" id="PTHR24056">
    <property type="entry name" value="CELL DIVISION PROTEIN KINASE"/>
    <property type="match status" value="1"/>
</dbReference>
<dbReference type="PANTHER" id="PTHR24056:SF0">
    <property type="entry name" value="CYCLIN-DEPENDENT KINASE 7"/>
    <property type="match status" value="1"/>
</dbReference>
<protein>
    <recommendedName>
        <fullName evidence="2">[RNA-polymerase]-subunit kinase</fullName>
        <ecNumber evidence="2">2.7.11.23</ecNumber>
    </recommendedName>
</protein>
<keyword evidence="10" id="KW-1185">Reference proteome</keyword>
<evidence type="ECO:0000313" key="10">
    <source>
        <dbReference type="Proteomes" id="UP000228934"/>
    </source>
</evidence>
<keyword evidence="4" id="KW-0808">Transferase</keyword>
<dbReference type="OrthoDB" id="1732493at2759"/>
<evidence type="ECO:0000256" key="7">
    <source>
        <dbReference type="ARBA" id="ARBA00022840"/>
    </source>
</evidence>